<dbReference type="Proteomes" id="UP000054845">
    <property type="component" value="Unassembled WGS sequence"/>
</dbReference>
<sequence>MPPPIPCRDPMVLAADAPLVHLAFLNLHLHFHPPGLVLRLDRDLEAFYSVLERRGGMDGSSPLSTTSLYCNMPQIHLPIVAGLLPHNTKQCKRFCPLLNFLVREAIGERDGGVLICKP</sequence>
<dbReference type="EMBL" id="CCYA01000199">
    <property type="protein sequence ID" value="CEH13065.1"/>
    <property type="molecule type" value="Genomic_DNA"/>
</dbReference>
<proteinExistence type="predicted"/>
<accession>A0A0P1BB58</accession>
<protein>
    <submittedName>
        <fullName evidence="1">Uncharacterized protein</fullName>
    </submittedName>
</protein>
<organism evidence="1 2">
    <name type="scientific">Ceraceosorus bombacis</name>
    <dbReference type="NCBI Taxonomy" id="401625"/>
    <lineage>
        <taxon>Eukaryota</taxon>
        <taxon>Fungi</taxon>
        <taxon>Dikarya</taxon>
        <taxon>Basidiomycota</taxon>
        <taxon>Ustilaginomycotina</taxon>
        <taxon>Exobasidiomycetes</taxon>
        <taxon>Ceraceosorales</taxon>
        <taxon>Ceraceosoraceae</taxon>
        <taxon>Ceraceosorus</taxon>
    </lineage>
</organism>
<name>A0A0P1BB58_9BASI</name>
<reference evidence="1 2" key="1">
    <citation type="submission" date="2014-09" db="EMBL/GenBank/DDBJ databases">
        <authorList>
            <person name="Magalhaes I.L.F."/>
            <person name="Oliveira U."/>
            <person name="Santos F.R."/>
            <person name="Vidigal T.H.D.A."/>
            <person name="Brescovit A.D."/>
            <person name="Santos A.J."/>
        </authorList>
    </citation>
    <scope>NUCLEOTIDE SEQUENCE [LARGE SCALE GENOMIC DNA]</scope>
</reference>
<dbReference type="OrthoDB" id="10580861at2759"/>
<dbReference type="AlphaFoldDB" id="A0A0P1BB58"/>
<keyword evidence="2" id="KW-1185">Reference proteome</keyword>
<evidence type="ECO:0000313" key="2">
    <source>
        <dbReference type="Proteomes" id="UP000054845"/>
    </source>
</evidence>
<evidence type="ECO:0000313" key="1">
    <source>
        <dbReference type="EMBL" id="CEH13065.1"/>
    </source>
</evidence>